<organism evidence="2 3">
    <name type="scientific">Heterocephalus glaber</name>
    <name type="common">Naked mole rat</name>
    <dbReference type="NCBI Taxonomy" id="10181"/>
    <lineage>
        <taxon>Eukaryota</taxon>
        <taxon>Metazoa</taxon>
        <taxon>Chordata</taxon>
        <taxon>Craniata</taxon>
        <taxon>Vertebrata</taxon>
        <taxon>Euteleostomi</taxon>
        <taxon>Mammalia</taxon>
        <taxon>Eutheria</taxon>
        <taxon>Euarchontoglires</taxon>
        <taxon>Glires</taxon>
        <taxon>Rodentia</taxon>
        <taxon>Hystricomorpha</taxon>
        <taxon>Bathyergidae</taxon>
        <taxon>Heterocephalus</taxon>
    </lineage>
</organism>
<evidence type="ECO:0000313" key="3">
    <source>
        <dbReference type="RefSeq" id="XP_021114100.1"/>
    </source>
</evidence>
<gene>
    <name evidence="3" type="primary">LOC101718089</name>
</gene>
<name>A0AAX6T2C9_HETGA</name>
<dbReference type="GeneID" id="101718089"/>
<protein>
    <submittedName>
        <fullName evidence="3">Uncharacterized protein LOC101718089</fullName>
    </submittedName>
</protein>
<dbReference type="AlphaFoldDB" id="A0AAX6T2C9"/>
<reference evidence="3" key="1">
    <citation type="submission" date="2025-08" db="UniProtKB">
        <authorList>
            <consortium name="RefSeq"/>
        </authorList>
    </citation>
    <scope>IDENTIFICATION</scope>
</reference>
<feature type="compositionally biased region" description="Basic and acidic residues" evidence="1">
    <location>
        <begin position="36"/>
        <end position="46"/>
    </location>
</feature>
<evidence type="ECO:0000313" key="2">
    <source>
        <dbReference type="Proteomes" id="UP000694906"/>
    </source>
</evidence>
<proteinExistence type="predicted"/>
<dbReference type="RefSeq" id="XP_021114100.1">
    <property type="nucleotide sequence ID" value="XM_021258441.1"/>
</dbReference>
<evidence type="ECO:0000256" key="1">
    <source>
        <dbReference type="SAM" id="MobiDB-lite"/>
    </source>
</evidence>
<dbReference type="Proteomes" id="UP000694906">
    <property type="component" value="Unplaced"/>
</dbReference>
<feature type="compositionally biased region" description="Basic and acidic residues" evidence="1">
    <location>
        <begin position="1"/>
        <end position="15"/>
    </location>
</feature>
<accession>A0AAX6T2C9</accession>
<feature type="region of interest" description="Disordered" evidence="1">
    <location>
        <begin position="103"/>
        <end position="145"/>
    </location>
</feature>
<sequence>MRADKPQAVRQRGEPRVPGSGAVGMVGTQGQQGWRGKQDPATEPRPTRLALVSVPCTGQSGCWGGGASEPGARGRAGGRPSPSCGLSLPRLRFCFGSLSHGTPGSDPRAADGGHLPSRGWLSPQAAGSTSQARSGTRGQTEAGVPLRLTEVAESASAEIAAMPSPSLPAAPSAHAGSLAPAFLEKQPGEMGGETPEEAHRLWTHRIEDVRSLEAPAQVSRSPRCGRPVLCRKLVQRKVACQQAEWGTRTGTEVQPPQLRPRCRREGAIRQRAHGGDLRLASAAS</sequence>
<feature type="region of interest" description="Disordered" evidence="1">
    <location>
        <begin position="1"/>
        <end position="48"/>
    </location>
</feature>
<feature type="compositionally biased region" description="Polar residues" evidence="1">
    <location>
        <begin position="125"/>
        <end position="139"/>
    </location>
</feature>
<keyword evidence="2" id="KW-1185">Reference proteome</keyword>